<keyword evidence="4" id="KW-1185">Reference proteome</keyword>
<evidence type="ECO:0000313" key="4">
    <source>
        <dbReference type="Proteomes" id="UP001358417"/>
    </source>
</evidence>
<dbReference type="AlphaFoldDB" id="A0AAV9NUS6"/>
<feature type="domain" description="Wbp11/ELF5/Saf1 N-terminal" evidence="2">
    <location>
        <begin position="6"/>
        <end position="83"/>
    </location>
</feature>
<feature type="compositionally biased region" description="Basic and acidic residues" evidence="1">
    <location>
        <begin position="280"/>
        <end position="299"/>
    </location>
</feature>
<feature type="compositionally biased region" description="Low complexity" evidence="1">
    <location>
        <begin position="264"/>
        <end position="278"/>
    </location>
</feature>
<dbReference type="GO" id="GO:0006396">
    <property type="term" value="P:RNA processing"/>
    <property type="evidence" value="ECO:0007669"/>
    <property type="project" value="InterPro"/>
</dbReference>
<reference evidence="3 4" key="1">
    <citation type="submission" date="2023-08" db="EMBL/GenBank/DDBJ databases">
        <title>Black Yeasts Isolated from many extreme environments.</title>
        <authorList>
            <person name="Coleine C."/>
            <person name="Stajich J.E."/>
            <person name="Selbmann L."/>
        </authorList>
    </citation>
    <scope>NUCLEOTIDE SEQUENCE [LARGE SCALE GENOMIC DNA]</scope>
    <source>
        <strain evidence="3 4">CCFEE 5792</strain>
    </source>
</reference>
<proteinExistence type="predicted"/>
<feature type="compositionally biased region" description="Polar residues" evidence="1">
    <location>
        <begin position="328"/>
        <end position="337"/>
    </location>
</feature>
<dbReference type="GeneID" id="89968736"/>
<feature type="compositionally biased region" description="Basic and acidic residues" evidence="1">
    <location>
        <begin position="244"/>
        <end position="262"/>
    </location>
</feature>
<evidence type="ECO:0000313" key="3">
    <source>
        <dbReference type="EMBL" id="KAK5064680.1"/>
    </source>
</evidence>
<name>A0AAV9NUS6_9EURO</name>
<feature type="region of interest" description="Disordered" evidence="1">
    <location>
        <begin position="85"/>
        <end position="347"/>
    </location>
</feature>
<gene>
    <name evidence="3" type="ORF">LTR84_000514</name>
</gene>
<evidence type="ECO:0000256" key="1">
    <source>
        <dbReference type="SAM" id="MobiDB-lite"/>
    </source>
</evidence>
<protein>
    <recommendedName>
        <fullName evidence="2">Wbp11/ELF5/Saf1 N-terminal domain-containing protein</fullName>
    </recommendedName>
</protein>
<sequence length="347" mass="38694">MARDKERSINPAQQQRKLEKQKQLKKSRAELQERRNEKLAKRNPDRIERQIQDLKALEASGEIKAREKAILEDLERDLRAVRKAREALGEKAPNFGGANSQRRREGDGNNGNVLGKRRHDGERKISHHNRRDSSGSDTDDSVRRIPMPEDTPPPIPREFARSNFRRNPGTAADGNDAANAPQGNHSLPNRPTATVESKTTYSSAPQIRDLKKEAVGRFVPDVVRRKQEAAKGGPAGRLLEPEEMDRLEAEGYLQKEKERQAKQDSVAASTTGAAVTDSKPGIDEEEAKRLAEEERRFLQELEMQDAGADEPERNQTAGGSGGGVATESLPQRPSRNVQIEEVEDEDA</sequence>
<feature type="region of interest" description="Disordered" evidence="1">
    <location>
        <begin position="1"/>
        <end position="49"/>
    </location>
</feature>
<comment type="caution">
    <text evidence="3">The sequence shown here is derived from an EMBL/GenBank/DDBJ whole genome shotgun (WGS) entry which is preliminary data.</text>
</comment>
<dbReference type="EMBL" id="JAVRRD010000001">
    <property type="protein sequence ID" value="KAK5064680.1"/>
    <property type="molecule type" value="Genomic_DNA"/>
</dbReference>
<feature type="compositionally biased region" description="Low complexity" evidence="1">
    <location>
        <begin position="168"/>
        <end position="181"/>
    </location>
</feature>
<feature type="compositionally biased region" description="Polar residues" evidence="1">
    <location>
        <begin position="182"/>
        <end position="205"/>
    </location>
</feature>
<dbReference type="Pfam" id="PF09429">
    <property type="entry name" value="Wbp11"/>
    <property type="match status" value="1"/>
</dbReference>
<dbReference type="InterPro" id="IPR019007">
    <property type="entry name" value="Wbp11/ELF5/Saf1_N"/>
</dbReference>
<accession>A0AAV9NUS6</accession>
<dbReference type="RefSeq" id="XP_064712004.1">
    <property type="nucleotide sequence ID" value="XM_064844144.1"/>
</dbReference>
<organism evidence="3 4">
    <name type="scientific">Exophiala bonariae</name>
    <dbReference type="NCBI Taxonomy" id="1690606"/>
    <lineage>
        <taxon>Eukaryota</taxon>
        <taxon>Fungi</taxon>
        <taxon>Dikarya</taxon>
        <taxon>Ascomycota</taxon>
        <taxon>Pezizomycotina</taxon>
        <taxon>Eurotiomycetes</taxon>
        <taxon>Chaetothyriomycetidae</taxon>
        <taxon>Chaetothyriales</taxon>
        <taxon>Herpotrichiellaceae</taxon>
        <taxon>Exophiala</taxon>
    </lineage>
</organism>
<evidence type="ECO:0000259" key="2">
    <source>
        <dbReference type="Pfam" id="PF09429"/>
    </source>
</evidence>
<dbReference type="Proteomes" id="UP001358417">
    <property type="component" value="Unassembled WGS sequence"/>
</dbReference>
<feature type="compositionally biased region" description="Basic and acidic residues" evidence="1">
    <location>
        <begin position="16"/>
        <end position="49"/>
    </location>
</feature>